<dbReference type="VEuPathDB" id="FungiDB:H257_08829"/>
<dbReference type="Gene3D" id="2.20.110.10">
    <property type="entry name" value="Histone H3 K4-specific methyltransferase SET7/9 N-terminal domain"/>
    <property type="match status" value="1"/>
</dbReference>
<comment type="similarity">
    <text evidence="1">Belongs to the protein kinase superfamily. CMGC Ser/Thr protein kinase family. CDC2/CDKX subfamily.</text>
</comment>
<dbReference type="GO" id="GO:0000307">
    <property type="term" value="C:cyclin-dependent protein kinase holoenzyme complex"/>
    <property type="evidence" value="ECO:0007669"/>
    <property type="project" value="TreeGrafter"/>
</dbReference>
<dbReference type="EMBL" id="QUTG01002467">
    <property type="protein sequence ID" value="RHY96139.1"/>
    <property type="molecule type" value="Genomic_DNA"/>
</dbReference>
<name>A0A418DKQ5_APHAT</name>
<accession>A0A418DKQ5</accession>
<dbReference type="Gene3D" id="2.120.10.80">
    <property type="entry name" value="Kelch-type beta propeller"/>
    <property type="match status" value="1"/>
</dbReference>
<evidence type="ECO:0000256" key="6">
    <source>
        <dbReference type="ARBA" id="ARBA00022777"/>
    </source>
</evidence>
<evidence type="ECO:0000256" key="8">
    <source>
        <dbReference type="ARBA" id="ARBA00038543"/>
    </source>
</evidence>
<dbReference type="Pfam" id="PF00069">
    <property type="entry name" value="Pkinase"/>
    <property type="match status" value="1"/>
</dbReference>
<dbReference type="PROSITE" id="PS00108">
    <property type="entry name" value="PROTEIN_KINASE_ST"/>
    <property type="match status" value="1"/>
</dbReference>
<comment type="caution">
    <text evidence="14">The sequence shown here is derived from an EMBL/GenBank/DDBJ whole genome shotgun (WGS) entry which is preliminary data.</text>
</comment>
<dbReference type="InterPro" id="IPR011043">
    <property type="entry name" value="Gal_Oxase/kelch_b-propeller"/>
</dbReference>
<dbReference type="Gene3D" id="3.30.200.20">
    <property type="entry name" value="Phosphorylase Kinase, domain 1"/>
    <property type="match status" value="1"/>
</dbReference>
<dbReference type="InterPro" id="IPR000719">
    <property type="entry name" value="Prot_kinase_dom"/>
</dbReference>
<proteinExistence type="inferred from homology"/>
<evidence type="ECO:0000259" key="13">
    <source>
        <dbReference type="PROSITE" id="PS50011"/>
    </source>
</evidence>
<dbReference type="InterPro" id="IPR011009">
    <property type="entry name" value="Kinase-like_dom_sf"/>
</dbReference>
<evidence type="ECO:0000256" key="4">
    <source>
        <dbReference type="ARBA" id="ARBA00022737"/>
    </source>
</evidence>
<dbReference type="SMART" id="SM00698">
    <property type="entry name" value="MORN"/>
    <property type="match status" value="3"/>
</dbReference>
<dbReference type="GO" id="GO:0005634">
    <property type="term" value="C:nucleus"/>
    <property type="evidence" value="ECO:0007669"/>
    <property type="project" value="TreeGrafter"/>
</dbReference>
<dbReference type="Gene3D" id="1.10.510.10">
    <property type="entry name" value="Transferase(Phosphotransferase) domain 1"/>
    <property type="match status" value="1"/>
</dbReference>
<evidence type="ECO:0000256" key="5">
    <source>
        <dbReference type="ARBA" id="ARBA00022741"/>
    </source>
</evidence>
<dbReference type="InterPro" id="IPR008271">
    <property type="entry name" value="Ser/Thr_kinase_AS"/>
</dbReference>
<dbReference type="SUPFAM" id="SSF50965">
    <property type="entry name" value="Galactose oxidase, central domain"/>
    <property type="match status" value="1"/>
</dbReference>
<organism evidence="14 15">
    <name type="scientific">Aphanomyces astaci</name>
    <name type="common">Crayfish plague agent</name>
    <dbReference type="NCBI Taxonomy" id="112090"/>
    <lineage>
        <taxon>Eukaryota</taxon>
        <taxon>Sar</taxon>
        <taxon>Stramenopiles</taxon>
        <taxon>Oomycota</taxon>
        <taxon>Saprolegniomycetes</taxon>
        <taxon>Saprolegniales</taxon>
        <taxon>Verrucalvaceae</taxon>
        <taxon>Aphanomyces</taxon>
    </lineage>
</organism>
<dbReference type="Proteomes" id="UP000285712">
    <property type="component" value="Unassembled WGS sequence"/>
</dbReference>
<keyword evidence="3" id="KW-0808">Transferase</keyword>
<evidence type="ECO:0000256" key="9">
    <source>
        <dbReference type="ARBA" id="ARBA00039612"/>
    </source>
</evidence>
<dbReference type="VEuPathDB" id="FungiDB:H257_08828"/>
<feature type="binding site" evidence="12">
    <location>
        <position position="353"/>
    </location>
    <ligand>
        <name>ATP</name>
        <dbReference type="ChEBI" id="CHEBI:30616"/>
    </ligand>
</feature>
<gene>
    <name evidence="14" type="ORF">DYB35_006738</name>
</gene>
<feature type="non-terminal residue" evidence="14">
    <location>
        <position position="1"/>
    </location>
</feature>
<evidence type="ECO:0000256" key="2">
    <source>
        <dbReference type="ARBA" id="ARBA00022527"/>
    </source>
</evidence>
<dbReference type="GO" id="GO:0008353">
    <property type="term" value="F:RNA polymerase II CTD heptapeptide repeat kinase activity"/>
    <property type="evidence" value="ECO:0007669"/>
    <property type="project" value="TreeGrafter"/>
</dbReference>
<evidence type="ECO:0000256" key="10">
    <source>
        <dbReference type="ARBA" id="ARBA00041902"/>
    </source>
</evidence>
<evidence type="ECO:0000256" key="1">
    <source>
        <dbReference type="ARBA" id="ARBA00006485"/>
    </source>
</evidence>
<dbReference type="InterPro" id="IPR015915">
    <property type="entry name" value="Kelch-typ_b-propeller"/>
</dbReference>
<dbReference type="PANTHER" id="PTHR24056:SF546">
    <property type="entry name" value="CYCLIN-DEPENDENT KINASE 12"/>
    <property type="match status" value="1"/>
</dbReference>
<sequence length="518" mass="57881">GGRDQLGETLHEKSLVILFGLKQERILYDYDVMGTISRRIGWSRVQLKEGPTARSWHTLTTIRYRPPPDAPQALKGKQTTQPTIQVVELDDALLLLGGKDGGKDVWVFHYDKLPQPDDGDTTSDVEPTLVVVGGVHLGEFVDTVSILDVLTGMWSTLAQSPSLQRSCHISYDGLWERGLRHGFDGVVTYSNDAKLKGAWVDNVLQSSTIVIESYVDRDGKIVGMYEGAVDDSALHAPHGPGMCMAFDGTVYTGEWKNGKRNGIGTCDYAKTRDRYEGKWVGDVRCGLVKLDLLTSISSSPPPQPLTPALTPPASRWHLGLIENYTIIDKVGSGTYGEVYKCQHKITKDIVALKKLRQDVEKNGVNLPKDGKKPPLYFAFEYMEHDLSGLLTHEKVPKFSRTQIQCYMRQLLYGIAFMHGQKIMHRDIKASNLLLNNAGMLKIADFGLSRFWTEANARSGRYTNKVVTLWYRPPELLMGCTAYDYSIDMWSVGCIFAELLLGKAPLQGRNELEQWAVSH</sequence>
<dbReference type="InterPro" id="IPR050108">
    <property type="entry name" value="CDK"/>
</dbReference>
<dbReference type="GO" id="GO:0032968">
    <property type="term" value="P:positive regulation of transcription elongation by RNA polymerase II"/>
    <property type="evidence" value="ECO:0007669"/>
    <property type="project" value="TreeGrafter"/>
</dbReference>
<dbReference type="GO" id="GO:0005524">
    <property type="term" value="F:ATP binding"/>
    <property type="evidence" value="ECO:0007669"/>
    <property type="project" value="UniProtKB-UniRule"/>
</dbReference>
<dbReference type="SMART" id="SM00220">
    <property type="entry name" value="S_TKc"/>
    <property type="match status" value="1"/>
</dbReference>
<keyword evidence="2" id="KW-0723">Serine/threonine-protein kinase</keyword>
<evidence type="ECO:0000256" key="11">
    <source>
        <dbReference type="ARBA" id="ARBA00042858"/>
    </source>
</evidence>
<evidence type="ECO:0000313" key="14">
    <source>
        <dbReference type="EMBL" id="RHY96139.1"/>
    </source>
</evidence>
<protein>
    <recommendedName>
        <fullName evidence="9">Cyclin-dependent kinase 2 homolog</fullName>
    </recommendedName>
    <alternativeName>
        <fullName evidence="10">Cell division control protein 2 homolog</fullName>
    </alternativeName>
    <alternativeName>
        <fullName evidence="11">cdc2-related kinase 2</fullName>
    </alternativeName>
</protein>
<keyword evidence="7 12" id="KW-0067">ATP-binding</keyword>
<dbReference type="InterPro" id="IPR017441">
    <property type="entry name" value="Protein_kinase_ATP_BS"/>
</dbReference>
<dbReference type="PROSITE" id="PS00107">
    <property type="entry name" value="PROTEIN_KINASE_ATP"/>
    <property type="match status" value="1"/>
</dbReference>
<dbReference type="InterPro" id="IPR003409">
    <property type="entry name" value="MORN"/>
</dbReference>
<dbReference type="PANTHER" id="PTHR24056">
    <property type="entry name" value="CELL DIVISION PROTEIN KINASE"/>
    <property type="match status" value="1"/>
</dbReference>
<feature type="domain" description="Protein kinase" evidence="13">
    <location>
        <begin position="324"/>
        <end position="518"/>
    </location>
</feature>
<dbReference type="PROSITE" id="PS50011">
    <property type="entry name" value="PROTEIN_KINASE_DOM"/>
    <property type="match status" value="1"/>
</dbReference>
<evidence type="ECO:0000256" key="3">
    <source>
        <dbReference type="ARBA" id="ARBA00022679"/>
    </source>
</evidence>
<keyword evidence="6" id="KW-0418">Kinase</keyword>
<keyword evidence="5 12" id="KW-0547">Nucleotide-binding</keyword>
<dbReference type="SUPFAM" id="SSF56112">
    <property type="entry name" value="Protein kinase-like (PK-like)"/>
    <property type="match status" value="1"/>
</dbReference>
<keyword evidence="4" id="KW-0677">Repeat</keyword>
<comment type="subunit">
    <text evidence="8">May form a complex composed of at least the catalytic subunit CRK2 and a cyclin.</text>
</comment>
<reference evidence="14 15" key="1">
    <citation type="submission" date="2018-08" db="EMBL/GenBank/DDBJ databases">
        <title>Aphanomyces genome sequencing and annotation.</title>
        <authorList>
            <person name="Minardi D."/>
            <person name="Oidtmann B."/>
            <person name="Van Der Giezen M."/>
            <person name="Studholme D.J."/>
        </authorList>
    </citation>
    <scope>NUCLEOTIDE SEQUENCE [LARGE SCALE GENOMIC DNA]</scope>
    <source>
        <strain evidence="14 15">Sv</strain>
    </source>
</reference>
<evidence type="ECO:0000313" key="15">
    <source>
        <dbReference type="Proteomes" id="UP000285712"/>
    </source>
</evidence>
<dbReference type="AlphaFoldDB" id="A0A418DKQ5"/>
<evidence type="ECO:0000256" key="7">
    <source>
        <dbReference type="ARBA" id="ARBA00022840"/>
    </source>
</evidence>
<evidence type="ECO:0000256" key="12">
    <source>
        <dbReference type="PROSITE-ProRule" id="PRU10141"/>
    </source>
</evidence>
<dbReference type="Pfam" id="PF02493">
    <property type="entry name" value="MORN"/>
    <property type="match status" value="3"/>
</dbReference>
<dbReference type="FunFam" id="1.10.510.10:FF:000624">
    <property type="entry name" value="Mitogen-activated protein kinase"/>
    <property type="match status" value="1"/>
</dbReference>
<dbReference type="SUPFAM" id="SSF82185">
    <property type="entry name" value="Histone H3 K4-specific methyltransferase SET7/9 N-terminal domain"/>
    <property type="match status" value="1"/>
</dbReference>